<dbReference type="Proteomes" id="UP000295414">
    <property type="component" value="Unassembled WGS sequence"/>
</dbReference>
<dbReference type="Pfam" id="PF07494">
    <property type="entry name" value="Reg_prop"/>
    <property type="match status" value="4"/>
</dbReference>
<feature type="transmembrane region" description="Helical" evidence="4">
    <location>
        <begin position="759"/>
        <end position="780"/>
    </location>
</feature>
<dbReference type="OrthoDB" id="176203at2"/>
<dbReference type="InterPro" id="IPR015943">
    <property type="entry name" value="WD40/YVTN_repeat-like_dom_sf"/>
</dbReference>
<dbReference type="SUPFAM" id="SSF63829">
    <property type="entry name" value="Calcium-dependent phosphotriesterase"/>
    <property type="match status" value="2"/>
</dbReference>
<dbReference type="InterPro" id="IPR000160">
    <property type="entry name" value="GGDEF_dom"/>
</dbReference>
<dbReference type="NCBIfam" id="TIGR00254">
    <property type="entry name" value="GGDEF"/>
    <property type="match status" value="1"/>
</dbReference>
<keyword evidence="4" id="KW-1133">Transmembrane helix</keyword>
<dbReference type="SMART" id="SM00267">
    <property type="entry name" value="GGDEF"/>
    <property type="match status" value="1"/>
</dbReference>
<evidence type="ECO:0000259" key="5">
    <source>
        <dbReference type="PROSITE" id="PS50887"/>
    </source>
</evidence>
<dbReference type="Gene3D" id="2.130.10.10">
    <property type="entry name" value="YVTN repeat-like/Quinoprotein amine dehydrogenase"/>
    <property type="match status" value="2"/>
</dbReference>
<evidence type="ECO:0000256" key="4">
    <source>
        <dbReference type="SAM" id="Phobius"/>
    </source>
</evidence>
<dbReference type="PANTHER" id="PTHR45138">
    <property type="entry name" value="REGULATORY COMPONENTS OF SENSORY TRANSDUCTION SYSTEM"/>
    <property type="match status" value="1"/>
</dbReference>
<dbReference type="Gene3D" id="3.30.70.270">
    <property type="match status" value="1"/>
</dbReference>
<keyword evidence="7" id="KW-1185">Reference proteome</keyword>
<evidence type="ECO:0000313" key="6">
    <source>
        <dbReference type="EMBL" id="TCT26267.1"/>
    </source>
</evidence>
<dbReference type="Pfam" id="PF07495">
    <property type="entry name" value="Y_Y_Y"/>
    <property type="match status" value="1"/>
</dbReference>
<dbReference type="RefSeq" id="WP_114960159.1">
    <property type="nucleotide sequence ID" value="NZ_MSZW01000046.1"/>
</dbReference>
<dbReference type="InterPro" id="IPR011110">
    <property type="entry name" value="Reg_prop"/>
</dbReference>
<sequence length="1049" mass="114209">MRHARATRPPRGWWPWRALPRLLLAALLLVLAAGAWALDPGKPYRDYVVETWGVEKGLPQITVMAIAQDADGYLWLGTQAGLARFDGAQFRRFEREDVLNMDSMIQALLADPQGRLWIGSAKGLLVLEHGRIRPLPAPAGIARFPVGALALSEGRLVVGGPDGLYVADGQRLRRLRALPGPVTSLLAEGAVLWAGGPGQVLRIEGDHVQSFPLPASLPGASANHLVRFDGNLWAGTRSGLLRLHAGHWEVVPGRDGGQVRAIEALAADRDGNLWLATPQYLERLRPGQAPERIENAPGSIAIRTLFEDQDGNLWLGSQTEGLARAWSGRTRRLSRAEGLATPLLWSLSAAPDGGVVVGTGNGVEEWRQGRFQRLVAGSGLPHPEAYSVLAEAGQVWIGTRAGAAVLRAGQARAEIPPALAPLRGVQVPALLRDHAGNLWFGTLDGAFRLAPDGRLTRYAEAEGLVDPRVRIVHETRNGRLLLGTAQGLYEWRGGRLRALTGPNGDGTDIGVTAITELGDGRWVVGSGNGDQLRIFDGRRWQSLGTANGLPENIPFHIAQVGNDLWVAGMQGVYRLGLAELDQALANPKARVQARIIINSGFNLPGGQQDKCCNGMGSGRGLLRDGQLWLPTRDGALVVSTARLPPGPQWPPRIEDVLVDGKPLLAEAGRLRLPLGARSLKIEFSVPALDPDRLPQLRYRLVGYDADWVETETPAQRQASYANLPPGDYRFELADFSRDDPLDAQATLVLQLPPRLYETLAFRILLGLALVVLVWLGYLALRLRYGRRQAELERLVRERTHDLQIANARLKELSFTDPLTGLHNRRYLSQQVPIDLSFYDRDPAFRSGEEAVVLALLDIDHFKHINDTWGHAAGDLVLEQLGRVLEGLKRSGDYAARWGGEEFLLVLRPQPRGGLAEIGRRVCQQIGSHVFDLGNGQQHRLTVSVGLVECPLFPQHPRLLGWDQLVTLADRALYAAKDAGRNGWMAYRPAPGTRLPADLSSASGDPGWLVENGLLERFGESCTISGGNSHRNGQEPAPDSSPPPSLPEAT</sequence>
<comment type="caution">
    <text evidence="6">The sequence shown here is derived from an EMBL/GenBank/DDBJ whole genome shotgun (WGS) entry which is preliminary data.</text>
</comment>
<dbReference type="InterPro" id="IPR043128">
    <property type="entry name" value="Rev_trsase/Diguanyl_cyclase"/>
</dbReference>
<reference evidence="6 7" key="1">
    <citation type="submission" date="2019-03" db="EMBL/GenBank/DDBJ databases">
        <title>Genomic Encyclopedia of Type Strains, Phase IV (KMG-IV): sequencing the most valuable type-strain genomes for metagenomic binning, comparative biology and taxonomic classification.</title>
        <authorList>
            <person name="Goeker M."/>
        </authorList>
    </citation>
    <scope>NUCLEOTIDE SEQUENCE [LARGE SCALE GENOMIC DNA]</scope>
    <source>
        <strain evidence="6 7">DSM 13605</strain>
    </source>
</reference>
<evidence type="ECO:0000313" key="7">
    <source>
        <dbReference type="Proteomes" id="UP000295414"/>
    </source>
</evidence>
<name>A0A4R3NC24_9GAMM</name>
<dbReference type="InterPro" id="IPR011123">
    <property type="entry name" value="Y_Y_Y"/>
</dbReference>
<feature type="domain" description="GGDEF" evidence="5">
    <location>
        <begin position="849"/>
        <end position="988"/>
    </location>
</feature>
<feature type="compositionally biased region" description="Pro residues" evidence="3">
    <location>
        <begin position="1038"/>
        <end position="1049"/>
    </location>
</feature>
<dbReference type="CDD" id="cd01949">
    <property type="entry name" value="GGDEF"/>
    <property type="match status" value="1"/>
</dbReference>
<dbReference type="Gene3D" id="2.60.40.10">
    <property type="entry name" value="Immunoglobulins"/>
    <property type="match status" value="1"/>
</dbReference>
<dbReference type="AlphaFoldDB" id="A0A4R3NC24"/>
<dbReference type="SUPFAM" id="SSF55073">
    <property type="entry name" value="Nucleotide cyclase"/>
    <property type="match status" value="1"/>
</dbReference>
<gene>
    <name evidence="6" type="ORF">EDC34_101596</name>
</gene>
<protein>
    <recommendedName>
        <fullName evidence="1">diguanylate cyclase</fullName>
        <ecNumber evidence="1">2.7.7.65</ecNumber>
    </recommendedName>
</protein>
<dbReference type="InterPro" id="IPR029787">
    <property type="entry name" value="Nucleotide_cyclase"/>
</dbReference>
<dbReference type="PANTHER" id="PTHR45138:SF9">
    <property type="entry name" value="DIGUANYLATE CYCLASE DGCM-RELATED"/>
    <property type="match status" value="1"/>
</dbReference>
<dbReference type="Pfam" id="PF00990">
    <property type="entry name" value="GGDEF"/>
    <property type="match status" value="1"/>
</dbReference>
<evidence type="ECO:0000256" key="3">
    <source>
        <dbReference type="SAM" id="MobiDB-lite"/>
    </source>
</evidence>
<evidence type="ECO:0000256" key="2">
    <source>
        <dbReference type="ARBA" id="ARBA00034247"/>
    </source>
</evidence>
<evidence type="ECO:0000256" key="1">
    <source>
        <dbReference type="ARBA" id="ARBA00012528"/>
    </source>
</evidence>
<accession>A0A4R3NC24</accession>
<feature type="region of interest" description="Disordered" evidence="3">
    <location>
        <begin position="1020"/>
        <end position="1049"/>
    </location>
</feature>
<dbReference type="GO" id="GO:0052621">
    <property type="term" value="F:diguanylate cyclase activity"/>
    <property type="evidence" value="ECO:0007669"/>
    <property type="project" value="UniProtKB-EC"/>
</dbReference>
<keyword evidence="4" id="KW-0812">Transmembrane</keyword>
<dbReference type="EC" id="2.7.7.65" evidence="1"/>
<dbReference type="PROSITE" id="PS50887">
    <property type="entry name" value="GGDEF"/>
    <property type="match status" value="1"/>
</dbReference>
<feature type="compositionally biased region" description="Polar residues" evidence="3">
    <location>
        <begin position="1021"/>
        <end position="1030"/>
    </location>
</feature>
<comment type="catalytic activity">
    <reaction evidence="2">
        <text>2 GTP = 3',3'-c-di-GMP + 2 diphosphate</text>
        <dbReference type="Rhea" id="RHEA:24898"/>
        <dbReference type="ChEBI" id="CHEBI:33019"/>
        <dbReference type="ChEBI" id="CHEBI:37565"/>
        <dbReference type="ChEBI" id="CHEBI:58805"/>
        <dbReference type="EC" id="2.7.7.65"/>
    </reaction>
</comment>
<organism evidence="6 7">
    <name type="scientific">Thermomonas haemolytica</name>
    <dbReference type="NCBI Taxonomy" id="141949"/>
    <lineage>
        <taxon>Bacteria</taxon>
        <taxon>Pseudomonadati</taxon>
        <taxon>Pseudomonadota</taxon>
        <taxon>Gammaproteobacteria</taxon>
        <taxon>Lysobacterales</taxon>
        <taxon>Lysobacteraceae</taxon>
        <taxon>Thermomonas</taxon>
    </lineage>
</organism>
<dbReference type="InterPro" id="IPR013783">
    <property type="entry name" value="Ig-like_fold"/>
</dbReference>
<dbReference type="InterPro" id="IPR050469">
    <property type="entry name" value="Diguanylate_Cyclase"/>
</dbReference>
<dbReference type="EMBL" id="SMAP01000001">
    <property type="protein sequence ID" value="TCT26267.1"/>
    <property type="molecule type" value="Genomic_DNA"/>
</dbReference>
<proteinExistence type="predicted"/>
<keyword evidence="4" id="KW-0472">Membrane</keyword>